<evidence type="ECO:0000256" key="2">
    <source>
        <dbReference type="ARBA" id="ARBA00009008"/>
    </source>
</evidence>
<dbReference type="OrthoDB" id="9815492at2"/>
<accession>B8CWL3</accession>
<dbReference type="Pfam" id="PF05103">
    <property type="entry name" value="DivIVA"/>
    <property type="match status" value="1"/>
</dbReference>
<feature type="coiled-coil region" evidence="7">
    <location>
        <begin position="29"/>
        <end position="124"/>
    </location>
</feature>
<name>B8CWL3_HALOH</name>
<evidence type="ECO:0000313" key="9">
    <source>
        <dbReference type="Proteomes" id="UP000000719"/>
    </source>
</evidence>
<dbReference type="RefSeq" id="WP_012635869.1">
    <property type="nucleotide sequence ID" value="NC_011899.1"/>
</dbReference>
<dbReference type="PANTHER" id="PTHR35794">
    <property type="entry name" value="CELL DIVISION PROTEIN DIVIVA"/>
    <property type="match status" value="1"/>
</dbReference>
<sequence>MRLSPLDIYNKEFKKTTFGYSQAQVDEFLDEVGRAYERVLKEVNHLKDENEKLRERLGNYENLEQDLKNMMAAIEETAKEKTKQAQKEAEMIINRARVKADNIVKDVKEQIQEEYRTLQELKESRDLFKIRFKTLLESHLKMLEEDDDQLNINEFEDKVAASEVELDE</sequence>
<dbReference type="NCBIfam" id="TIGR03544">
    <property type="entry name" value="DivI1A_domain"/>
    <property type="match status" value="1"/>
</dbReference>
<dbReference type="GO" id="GO:0051301">
    <property type="term" value="P:cell division"/>
    <property type="evidence" value="ECO:0007669"/>
    <property type="project" value="UniProtKB-KW"/>
</dbReference>
<dbReference type="PANTHER" id="PTHR35794:SF2">
    <property type="entry name" value="CELL DIVISION PROTEIN DIVIVA"/>
    <property type="match status" value="1"/>
</dbReference>
<keyword evidence="6" id="KW-0131">Cell cycle</keyword>
<keyword evidence="9" id="KW-1185">Reference proteome</keyword>
<comment type="similarity">
    <text evidence="2">Belongs to the DivIVA family.</text>
</comment>
<dbReference type="HOGENOM" id="CLU_076854_3_2_9"/>
<dbReference type="GO" id="GO:0005737">
    <property type="term" value="C:cytoplasm"/>
    <property type="evidence" value="ECO:0007669"/>
    <property type="project" value="UniProtKB-SubCell"/>
</dbReference>
<evidence type="ECO:0000313" key="8">
    <source>
        <dbReference type="EMBL" id="ACL69682.1"/>
    </source>
</evidence>
<evidence type="ECO:0000256" key="7">
    <source>
        <dbReference type="SAM" id="Coils"/>
    </source>
</evidence>
<dbReference type="InterPro" id="IPR019933">
    <property type="entry name" value="DivIVA_domain"/>
</dbReference>
<comment type="subcellular location">
    <subcellularLocation>
        <location evidence="1">Cytoplasm</location>
    </subcellularLocation>
</comment>
<gene>
    <name evidence="8" type="ordered locus">Hore_09260</name>
</gene>
<proteinExistence type="inferred from homology"/>
<dbReference type="InterPro" id="IPR007793">
    <property type="entry name" value="DivIVA_fam"/>
</dbReference>
<evidence type="ECO:0000256" key="6">
    <source>
        <dbReference type="ARBA" id="ARBA00023306"/>
    </source>
</evidence>
<dbReference type="eggNOG" id="COG3599">
    <property type="taxonomic scope" value="Bacteria"/>
</dbReference>
<dbReference type="Gene3D" id="1.20.5.2950">
    <property type="match status" value="1"/>
</dbReference>
<dbReference type="Proteomes" id="UP000000719">
    <property type="component" value="Chromosome"/>
</dbReference>
<dbReference type="Gene3D" id="6.10.250.660">
    <property type="match status" value="1"/>
</dbReference>
<keyword evidence="5 7" id="KW-0175">Coiled coil</keyword>
<dbReference type="EMBL" id="CP001098">
    <property type="protein sequence ID" value="ACL69682.1"/>
    <property type="molecule type" value="Genomic_DNA"/>
</dbReference>
<keyword evidence="4" id="KW-0132">Cell division</keyword>
<protein>
    <submittedName>
        <fullName evidence="8">DivIVA family protein</fullName>
    </submittedName>
</protein>
<evidence type="ECO:0000256" key="3">
    <source>
        <dbReference type="ARBA" id="ARBA00022490"/>
    </source>
</evidence>
<organism evidence="8 9">
    <name type="scientific">Halothermothrix orenii (strain H 168 / OCM 544 / DSM 9562)</name>
    <dbReference type="NCBI Taxonomy" id="373903"/>
    <lineage>
        <taxon>Bacteria</taxon>
        <taxon>Bacillati</taxon>
        <taxon>Bacillota</taxon>
        <taxon>Clostridia</taxon>
        <taxon>Halanaerobiales</taxon>
        <taxon>Halothermotrichaceae</taxon>
        <taxon>Halothermothrix</taxon>
    </lineage>
</organism>
<dbReference type="STRING" id="373903.Hore_09260"/>
<evidence type="ECO:0000256" key="5">
    <source>
        <dbReference type="ARBA" id="ARBA00023054"/>
    </source>
</evidence>
<dbReference type="AlphaFoldDB" id="B8CWL3"/>
<dbReference type="KEGG" id="hor:Hore_09260"/>
<reference evidence="8 9" key="1">
    <citation type="journal article" date="2009" name="PLoS ONE">
        <title>Genome analysis of the anaerobic thermohalophilic bacterium Halothermothrix orenii.</title>
        <authorList>
            <person name="Mavromatis K."/>
            <person name="Ivanova N."/>
            <person name="Anderson I."/>
            <person name="Lykidis A."/>
            <person name="Hooper S.D."/>
            <person name="Sun H."/>
            <person name="Kunin V."/>
            <person name="Lapidus A."/>
            <person name="Hugenholtz P."/>
            <person name="Patel B."/>
            <person name="Kyrpides N.C."/>
        </authorList>
    </citation>
    <scope>NUCLEOTIDE SEQUENCE [LARGE SCALE GENOMIC DNA]</scope>
    <source>
        <strain evidence="9">H 168 / OCM 544 / DSM 9562</strain>
    </source>
</reference>
<evidence type="ECO:0000256" key="4">
    <source>
        <dbReference type="ARBA" id="ARBA00022618"/>
    </source>
</evidence>
<keyword evidence="3" id="KW-0963">Cytoplasm</keyword>
<evidence type="ECO:0000256" key="1">
    <source>
        <dbReference type="ARBA" id="ARBA00004496"/>
    </source>
</evidence>